<reference evidence="1 2" key="1">
    <citation type="journal article" date="2011" name="J. Bacteriol.">
        <title>Draft genome sequence of the polycyclic aromatic hydrocarbon-degrading, genetically engineered bioluminescent bioreporter Pseudomonas fluorescens HK44.</title>
        <authorList>
            <person name="Chauhan A."/>
            <person name="Layton A.C."/>
            <person name="Williams D.E."/>
            <person name="Smartt A.E."/>
            <person name="Ripp S."/>
            <person name="Karpinets T.V."/>
            <person name="Brown S.D."/>
            <person name="Sayler G.S."/>
        </authorList>
    </citation>
    <scope>NUCLEOTIDE SEQUENCE [LARGE SCALE GENOMIC DNA]</scope>
    <source>
        <strain evidence="1 2">HK44</strain>
    </source>
</reference>
<organism evidence="1 2">
    <name type="scientific">Pseudomonas fluorescens HK44</name>
    <dbReference type="NCBI Taxonomy" id="1042209"/>
    <lineage>
        <taxon>Bacteria</taxon>
        <taxon>Pseudomonadati</taxon>
        <taxon>Pseudomonadota</taxon>
        <taxon>Gammaproteobacteria</taxon>
        <taxon>Pseudomonadales</taxon>
        <taxon>Pseudomonadaceae</taxon>
        <taxon>Pseudomonas</taxon>
    </lineage>
</organism>
<gene>
    <name evidence="1" type="ORF">HK44_022865</name>
</gene>
<evidence type="ECO:0000313" key="1">
    <source>
        <dbReference type="EMBL" id="EXF96349.1"/>
    </source>
</evidence>
<name>A0A010S7F6_PSEFL</name>
<comment type="caution">
    <text evidence="1">The sequence shown here is derived from an EMBL/GenBank/DDBJ whole genome shotgun (WGS) entry which is preliminary data.</text>
</comment>
<dbReference type="AlphaFoldDB" id="A0A010S7F6"/>
<protein>
    <submittedName>
        <fullName evidence="1">Uncharacterized protein</fullName>
    </submittedName>
</protein>
<sequence>MFFCSAKPCLLTSHELFELNESLGFVEVNSKGRVVVSEDHGLVFFNVKAGDVVDAEFLDASVVEFLSGYNKLNELIELVMN</sequence>
<dbReference type="EMBL" id="AFOY02000004">
    <property type="protein sequence ID" value="EXF96349.1"/>
    <property type="molecule type" value="Genomic_DNA"/>
</dbReference>
<accession>A0A010S7F6</accession>
<dbReference type="Proteomes" id="UP000022611">
    <property type="component" value="Unassembled WGS sequence"/>
</dbReference>
<evidence type="ECO:0000313" key="2">
    <source>
        <dbReference type="Proteomes" id="UP000022611"/>
    </source>
</evidence>
<dbReference type="PATRIC" id="fig|1042209.11.peg.1115"/>
<proteinExistence type="predicted"/>
<dbReference type="HOGENOM" id="CLU_2571166_0_0_6"/>